<evidence type="ECO:0000313" key="3">
    <source>
        <dbReference type="Proteomes" id="UP001491552"/>
    </source>
</evidence>
<organism evidence="2 3">
    <name type="scientific">Faecousia intestinalis</name>
    <dbReference type="NCBI Taxonomy" id="3133167"/>
    <lineage>
        <taxon>Bacteria</taxon>
        <taxon>Bacillati</taxon>
        <taxon>Bacillota</taxon>
        <taxon>Clostridia</taxon>
        <taxon>Eubacteriales</taxon>
        <taxon>Oscillospiraceae</taxon>
        <taxon>Faecousia</taxon>
    </lineage>
</organism>
<dbReference type="RefSeq" id="WP_349135954.1">
    <property type="nucleotide sequence ID" value="NZ_JBBMFF010000222.1"/>
</dbReference>
<dbReference type="Proteomes" id="UP001491552">
    <property type="component" value="Unassembled WGS sequence"/>
</dbReference>
<protein>
    <recommendedName>
        <fullName evidence="4">DUF4367 domain-containing protein</fullName>
    </recommendedName>
</protein>
<reference evidence="2 3" key="1">
    <citation type="submission" date="2024-03" db="EMBL/GenBank/DDBJ databases">
        <title>Human intestinal bacterial collection.</title>
        <authorList>
            <person name="Pauvert C."/>
            <person name="Hitch T.C.A."/>
            <person name="Clavel T."/>
        </authorList>
    </citation>
    <scope>NUCLEOTIDE SEQUENCE [LARGE SCALE GENOMIC DNA]</scope>
    <source>
        <strain evidence="2 3">CLA-AA-H192</strain>
    </source>
</reference>
<accession>A0ABV1G7J1</accession>
<keyword evidence="1" id="KW-0472">Membrane</keyword>
<dbReference type="EMBL" id="JBBMFF010000222">
    <property type="protein sequence ID" value="MEQ2511248.1"/>
    <property type="molecule type" value="Genomic_DNA"/>
</dbReference>
<keyword evidence="3" id="KW-1185">Reference proteome</keyword>
<feature type="transmembrane region" description="Helical" evidence="1">
    <location>
        <begin position="93"/>
        <end position="112"/>
    </location>
</feature>
<gene>
    <name evidence="2" type="ORF">WMO66_08320</name>
</gene>
<keyword evidence="1" id="KW-0812">Transmembrane</keyword>
<evidence type="ECO:0000313" key="2">
    <source>
        <dbReference type="EMBL" id="MEQ2511248.1"/>
    </source>
</evidence>
<sequence length="286" mass="31324">MADQPTEARLALYRKLSTEHLQTLLRSDLDGPPLDEATVDSILTVLAERRRTPADTSAAWQDFSAYYSTPDSPGAPVRRTRAHLQKAYTRLRIPIRVVSAAAAMFILIFALFPRVETGASDAPNAYITWTDEYLKIDALPHAGWSLPQGGEYHTDNAGLQQLHDALAAYGVTGVVPSWVPEGAVLAEYDFGDEFAGTVSFYAFFSLPDGTGFSMDFTIFAEPSAMEGSWIVKDERPVSYFTLGDVGYYQYTNNASTGICWLNGCVSGLVCGKVPAEVIRSIVYSIH</sequence>
<name>A0ABV1G7J1_9FIRM</name>
<evidence type="ECO:0000256" key="1">
    <source>
        <dbReference type="SAM" id="Phobius"/>
    </source>
</evidence>
<keyword evidence="1" id="KW-1133">Transmembrane helix</keyword>
<proteinExistence type="predicted"/>
<evidence type="ECO:0008006" key="4">
    <source>
        <dbReference type="Google" id="ProtNLM"/>
    </source>
</evidence>
<comment type="caution">
    <text evidence="2">The sequence shown here is derived from an EMBL/GenBank/DDBJ whole genome shotgun (WGS) entry which is preliminary data.</text>
</comment>